<gene>
    <name evidence="7" type="ORF">K489DRAFT_327384</name>
</gene>
<dbReference type="OrthoDB" id="4456959at2759"/>
<evidence type="ECO:0000256" key="3">
    <source>
        <dbReference type="ARBA" id="ARBA00022989"/>
    </source>
</evidence>
<dbReference type="AlphaFoldDB" id="A0A6J3LS31"/>
<keyword evidence="6" id="KW-1185">Reference proteome</keyword>
<reference evidence="7" key="2">
    <citation type="submission" date="2020-04" db="EMBL/GenBank/DDBJ databases">
        <authorList>
            <consortium name="NCBI Genome Project"/>
        </authorList>
    </citation>
    <scope>NUCLEOTIDE SEQUENCE</scope>
    <source>
        <strain evidence="7">CBS 342.82</strain>
    </source>
</reference>
<organism evidence="7">
    <name type="scientific">Dissoconium aciculare CBS 342.82</name>
    <dbReference type="NCBI Taxonomy" id="1314786"/>
    <lineage>
        <taxon>Eukaryota</taxon>
        <taxon>Fungi</taxon>
        <taxon>Dikarya</taxon>
        <taxon>Ascomycota</taxon>
        <taxon>Pezizomycotina</taxon>
        <taxon>Dothideomycetes</taxon>
        <taxon>Dothideomycetidae</taxon>
        <taxon>Mycosphaerellales</taxon>
        <taxon>Dissoconiaceae</taxon>
        <taxon>Dissoconium</taxon>
    </lineage>
</organism>
<evidence type="ECO:0000256" key="2">
    <source>
        <dbReference type="ARBA" id="ARBA00022692"/>
    </source>
</evidence>
<dbReference type="RefSeq" id="XP_033455641.1">
    <property type="nucleotide sequence ID" value="XM_033601988.1"/>
</dbReference>
<dbReference type="Proteomes" id="UP000504637">
    <property type="component" value="Unplaced"/>
</dbReference>
<keyword evidence="3 5" id="KW-1133">Transmembrane helix</keyword>
<feature type="transmembrane region" description="Helical" evidence="5">
    <location>
        <begin position="6"/>
        <end position="27"/>
    </location>
</feature>
<dbReference type="InterPro" id="IPR023352">
    <property type="entry name" value="MAPEG-like_dom_sf"/>
</dbReference>
<sequence length="144" mass="16092">MSPPKPLLGPAIGLCAWTLVMEVWMYAIRLPAYRKYKVDMSDPRKVSQELKKVPPHIFYAGENFTHLMEQPTTFFAILWVLHALNATDAATVALAWMYVALRVAHSLVQATFNQIDLRFKVFAASGMVLAMLTGRAAMAHVSQA</sequence>
<evidence type="ECO:0008006" key="8">
    <source>
        <dbReference type="Google" id="ProtNLM"/>
    </source>
</evidence>
<feature type="transmembrane region" description="Helical" evidence="5">
    <location>
        <begin position="119"/>
        <end position="138"/>
    </location>
</feature>
<keyword evidence="2 5" id="KW-0812">Transmembrane</keyword>
<reference evidence="7" key="3">
    <citation type="submission" date="2025-08" db="UniProtKB">
        <authorList>
            <consortium name="RefSeq"/>
        </authorList>
    </citation>
    <scope>IDENTIFICATION</scope>
    <source>
        <strain evidence="7">CBS 342.82</strain>
    </source>
</reference>
<protein>
    <recommendedName>
        <fullName evidence="8">MAPEG family protein</fullName>
    </recommendedName>
</protein>
<name>A0A6J3LS31_9PEZI</name>
<dbReference type="Gene3D" id="1.20.120.550">
    <property type="entry name" value="Membrane associated eicosanoid/glutathione metabolism-like domain"/>
    <property type="match status" value="1"/>
</dbReference>
<evidence type="ECO:0000256" key="5">
    <source>
        <dbReference type="SAM" id="Phobius"/>
    </source>
</evidence>
<feature type="transmembrane region" description="Helical" evidence="5">
    <location>
        <begin position="74"/>
        <end position="99"/>
    </location>
</feature>
<dbReference type="InterPro" id="IPR001129">
    <property type="entry name" value="Membr-assoc_MAPEG"/>
</dbReference>
<evidence type="ECO:0000256" key="1">
    <source>
        <dbReference type="ARBA" id="ARBA00004370"/>
    </source>
</evidence>
<evidence type="ECO:0000313" key="7">
    <source>
        <dbReference type="RefSeq" id="XP_033455641.1"/>
    </source>
</evidence>
<dbReference type="SUPFAM" id="SSF161084">
    <property type="entry name" value="MAPEG domain-like"/>
    <property type="match status" value="1"/>
</dbReference>
<proteinExistence type="predicted"/>
<keyword evidence="4 5" id="KW-0472">Membrane</keyword>
<dbReference type="GO" id="GO:0016020">
    <property type="term" value="C:membrane"/>
    <property type="evidence" value="ECO:0007669"/>
    <property type="project" value="UniProtKB-SubCell"/>
</dbReference>
<evidence type="ECO:0000256" key="4">
    <source>
        <dbReference type="ARBA" id="ARBA00023136"/>
    </source>
</evidence>
<accession>A0A6J3LS31</accession>
<dbReference type="Pfam" id="PF01124">
    <property type="entry name" value="MAPEG"/>
    <property type="match status" value="1"/>
</dbReference>
<dbReference type="GeneID" id="54359788"/>
<comment type="subcellular location">
    <subcellularLocation>
        <location evidence="1">Membrane</location>
    </subcellularLocation>
</comment>
<evidence type="ECO:0000313" key="6">
    <source>
        <dbReference type="Proteomes" id="UP000504637"/>
    </source>
</evidence>
<reference evidence="7" key="1">
    <citation type="submission" date="2020-01" db="EMBL/GenBank/DDBJ databases">
        <authorList>
            <consortium name="DOE Joint Genome Institute"/>
            <person name="Haridas S."/>
            <person name="Albert R."/>
            <person name="Binder M."/>
            <person name="Bloem J."/>
            <person name="Labutti K."/>
            <person name="Salamov A."/>
            <person name="Andreopoulos B."/>
            <person name="Baker S.E."/>
            <person name="Barry K."/>
            <person name="Bills G."/>
            <person name="Bluhm B.H."/>
            <person name="Cannon C."/>
            <person name="Castanera R."/>
            <person name="Culley D.E."/>
            <person name="Daum C."/>
            <person name="Ezra D."/>
            <person name="Gonzalez J.B."/>
            <person name="Henrissat B."/>
            <person name="Kuo A."/>
            <person name="Liang C."/>
            <person name="Lipzen A."/>
            <person name="Lutzoni F."/>
            <person name="Magnuson J."/>
            <person name="Mondo S."/>
            <person name="Nolan M."/>
            <person name="Ohm R."/>
            <person name="Pangilinan J."/>
            <person name="Park H.-J."/>
            <person name="Ramirez L."/>
            <person name="Alfaro M."/>
            <person name="Sun H."/>
            <person name="Tritt A."/>
            <person name="Yoshinaga Y."/>
            <person name="Zwiers L.-H."/>
            <person name="Turgeon B.G."/>
            <person name="Goodwin S.B."/>
            <person name="Spatafora J.W."/>
            <person name="Crous P.W."/>
            <person name="Grigoriev I.V."/>
        </authorList>
    </citation>
    <scope>NUCLEOTIDE SEQUENCE</scope>
    <source>
        <strain evidence="7">CBS 342.82</strain>
    </source>
</reference>